<dbReference type="Proteomes" id="UP000829194">
    <property type="component" value="Chromosome"/>
</dbReference>
<sequence length="170" mass="18834">MLKNRTVDFESLADRIEKVRGAQDIRGFDIDLYEITAQSGVRTCFLCGFPLRDCSVPAQGATVICFGCLNRYVEVEDYAGPLAQFKASVEHANRQAAALLDRMNNGQAIDETMLDALLKGLPLTEVEFYIGLPKRFGSFDHGLESGFWAIAGAEFEVWFQSQICVSVNPV</sequence>
<dbReference type="EMBL" id="CP093547">
    <property type="protein sequence ID" value="UNP27716.1"/>
    <property type="molecule type" value="Genomic_DNA"/>
</dbReference>
<keyword evidence="2" id="KW-1185">Reference proteome</keyword>
<reference evidence="1 2" key="1">
    <citation type="submission" date="2022-03" db="EMBL/GenBank/DDBJ databases">
        <title>Complete genome sequence of Lysobacter capsici VKM B-2533 and Lysobacter gummosus 10.1.1, promising sources of lytic agents.</title>
        <authorList>
            <person name="Tarlachkov S.V."/>
            <person name="Kudryakova I.V."/>
            <person name="Afoshin A.S."/>
            <person name="Leontyevskaya E.A."/>
            <person name="Leontyevskaya N.V."/>
        </authorList>
    </citation>
    <scope>NUCLEOTIDE SEQUENCE [LARGE SCALE GENOMIC DNA]</scope>
    <source>
        <strain evidence="1 2">10.1.1</strain>
    </source>
</reference>
<gene>
    <name evidence="1" type="ORF">MOV92_14440</name>
</gene>
<protein>
    <submittedName>
        <fullName evidence="1">Uncharacterized protein</fullName>
    </submittedName>
</protein>
<dbReference type="RefSeq" id="WP_148648913.1">
    <property type="nucleotide sequence ID" value="NZ_CP011131.1"/>
</dbReference>
<accession>A0ABY3X8F9</accession>
<organism evidence="1 2">
    <name type="scientific">Lysobacter gummosus</name>
    <dbReference type="NCBI Taxonomy" id="262324"/>
    <lineage>
        <taxon>Bacteria</taxon>
        <taxon>Pseudomonadati</taxon>
        <taxon>Pseudomonadota</taxon>
        <taxon>Gammaproteobacteria</taxon>
        <taxon>Lysobacterales</taxon>
        <taxon>Lysobacteraceae</taxon>
        <taxon>Lysobacter</taxon>
    </lineage>
</organism>
<evidence type="ECO:0000313" key="2">
    <source>
        <dbReference type="Proteomes" id="UP000829194"/>
    </source>
</evidence>
<evidence type="ECO:0000313" key="1">
    <source>
        <dbReference type="EMBL" id="UNP27716.1"/>
    </source>
</evidence>
<name>A0ABY3X8F9_9GAMM</name>
<proteinExistence type="predicted"/>